<dbReference type="GO" id="GO:0006072">
    <property type="term" value="P:glycerol-3-phosphate metabolic process"/>
    <property type="evidence" value="ECO:0007669"/>
    <property type="project" value="UniProtKB-UniRule"/>
</dbReference>
<dbReference type="FunFam" id="1.10.8.870:FF:000001">
    <property type="entry name" value="Glycerol-3-phosphate dehydrogenase"/>
    <property type="match status" value="1"/>
</dbReference>
<comment type="cofactor">
    <cofactor evidence="1 14">
        <name>FAD</name>
        <dbReference type="ChEBI" id="CHEBI:57692"/>
    </cofactor>
</comment>
<comment type="subcellular location">
    <subcellularLocation>
        <location evidence="2">Mitochondrion</location>
    </subcellularLocation>
</comment>
<evidence type="ECO:0000256" key="13">
    <source>
        <dbReference type="ARBA" id="ARBA00023128"/>
    </source>
</evidence>
<keyword evidence="13" id="KW-0496">Mitochondrion</keyword>
<evidence type="ECO:0000256" key="6">
    <source>
        <dbReference type="ARBA" id="ARBA00022630"/>
    </source>
</evidence>
<keyword evidence="10" id="KW-0106">Calcium</keyword>
<dbReference type="Pfam" id="PF01266">
    <property type="entry name" value="DAO"/>
    <property type="match status" value="1"/>
</dbReference>
<keyword evidence="17" id="KW-1185">Reference proteome</keyword>
<keyword evidence="7" id="KW-0479">Metal-binding</keyword>
<dbReference type="SMART" id="SM00054">
    <property type="entry name" value="EFh"/>
    <property type="match status" value="2"/>
</dbReference>
<comment type="pathway">
    <text evidence="3">Polyol metabolism; glycerol degradation.</text>
</comment>
<dbReference type="SUPFAM" id="SSF54373">
    <property type="entry name" value="FAD-linked reductases, C-terminal domain"/>
    <property type="match status" value="1"/>
</dbReference>
<dbReference type="InterPro" id="IPR000447">
    <property type="entry name" value="G3P_DH_FAD-dep"/>
</dbReference>
<dbReference type="Gene3D" id="3.50.50.60">
    <property type="entry name" value="FAD/NAD(P)-binding domain"/>
    <property type="match status" value="1"/>
</dbReference>
<evidence type="ECO:0000259" key="15">
    <source>
        <dbReference type="PROSITE" id="PS50222"/>
    </source>
</evidence>
<evidence type="ECO:0000256" key="5">
    <source>
        <dbReference type="ARBA" id="ARBA00013029"/>
    </source>
</evidence>
<proteinExistence type="inferred from homology"/>
<dbReference type="AlphaFoldDB" id="A0A8B6FJ72"/>
<dbReference type="CDD" id="cd00051">
    <property type="entry name" value="EFh"/>
    <property type="match status" value="1"/>
</dbReference>
<evidence type="ECO:0000256" key="3">
    <source>
        <dbReference type="ARBA" id="ARBA00004745"/>
    </source>
</evidence>
<dbReference type="GO" id="GO:0005509">
    <property type="term" value="F:calcium ion binding"/>
    <property type="evidence" value="ECO:0007669"/>
    <property type="project" value="InterPro"/>
</dbReference>
<dbReference type="InterPro" id="IPR036188">
    <property type="entry name" value="FAD/NAD-bd_sf"/>
</dbReference>
<dbReference type="InterPro" id="IPR002048">
    <property type="entry name" value="EF_hand_dom"/>
</dbReference>
<evidence type="ECO:0000313" key="16">
    <source>
        <dbReference type="EMBL" id="VDI49683.1"/>
    </source>
</evidence>
<evidence type="ECO:0000256" key="11">
    <source>
        <dbReference type="ARBA" id="ARBA00022946"/>
    </source>
</evidence>
<evidence type="ECO:0000256" key="7">
    <source>
        <dbReference type="ARBA" id="ARBA00022723"/>
    </source>
</evidence>
<dbReference type="InterPro" id="IPR011992">
    <property type="entry name" value="EF-hand-dom_pair"/>
</dbReference>
<dbReference type="EC" id="1.1.5.3" evidence="5 14"/>
<dbReference type="SUPFAM" id="SSF51905">
    <property type="entry name" value="FAD/NAD(P)-binding domain"/>
    <property type="match status" value="1"/>
</dbReference>
<dbReference type="Pfam" id="PF16901">
    <property type="entry name" value="DAO_C"/>
    <property type="match status" value="1"/>
</dbReference>
<dbReference type="SUPFAM" id="SSF47473">
    <property type="entry name" value="EF-hand"/>
    <property type="match status" value="1"/>
</dbReference>
<keyword evidence="11" id="KW-0809">Transit peptide</keyword>
<gene>
    <name evidence="16" type="ORF">MGAL_10B063927</name>
</gene>
<evidence type="ECO:0000256" key="4">
    <source>
        <dbReference type="ARBA" id="ARBA00007330"/>
    </source>
</evidence>
<dbReference type="PROSITE" id="PS00978">
    <property type="entry name" value="FAD_G3PDH_2"/>
    <property type="match status" value="1"/>
</dbReference>
<evidence type="ECO:0000256" key="14">
    <source>
        <dbReference type="RuleBase" id="RU361217"/>
    </source>
</evidence>
<keyword evidence="8" id="KW-0677">Repeat</keyword>
<sequence length="818" mass="92272">MSEFKLHHHVSELMNLLGVRSTDTVGAEVYTEMLQKNTTPYITTQVSAHQAKRKIAESSTTPIEFLAKYDELKGKKILELRSTGAEGKTVEVKLGTMRNFHTILKSFQRVSKKGLVIGGGVCVIAYVYPKLKRQNQVAVVSAATMDADKKYAWSPLPTREDMLKSLETEEYDVLVIGGGATGTGVALDATSRGLKTAMVEKYDFSSGTSSRSTKLIHGGVRYLQKAVFNLDLEQYRMVKEALTERANLIEIAPHLAYPFPIMLPIYKYWQIPYFWAGIKMYDFVAGKQKLKSSYYLSKKKALEKFPMLKKEALKGALVYYDGQHDDARMNIAIAISTARMGGSVANYIEVLELHKSKDENGKEVVSGARVKDRITDKEFNIKAKCIINATGPYTDHIRLMGNKDDQKICQPSQGVHIVLPDYYSPEDMGLLDPDTSDGRVIFFLPWQKVTLAGTTDVACEVTDKPSPSENEIQFILSEVRNYLHQDVDVRRGDVLSAWCGIRPLVMDPNKSDTQSIARNHIIEISENNLITIAGGKWTTYRHMAEETVDKAIDVCNLKTTSGCRTKGLMLDGAHGWSPTLFIRLVQDFGLENEVAKHLASTYGDKAFKVAKLATLTGKRWPVSGKRLHEEFPYLEAEVRYAVREYACRAVDILARRTRLAFCNVHAAEEALPRIIEIMTEELKWSKSRQQAEMEHAKQFLRREMGLDLGAGTSSVPINFTKDEINMYVKRFKSLDYENKGFITVNDLRRYFKKIGERVTEDQLHDILNEVDLNKNAQVDIGEFLQLLSSLKSHKNNPVYGIKSSVYKMKSLLSDSDHD</sequence>
<dbReference type="PANTHER" id="PTHR11985:SF15">
    <property type="entry name" value="GLYCEROL-3-PHOSPHATE DEHYDROGENASE, MITOCHONDRIAL"/>
    <property type="match status" value="1"/>
</dbReference>
<evidence type="ECO:0000256" key="10">
    <source>
        <dbReference type="ARBA" id="ARBA00022837"/>
    </source>
</evidence>
<comment type="similarity">
    <text evidence="4 14">Belongs to the FAD-dependent glycerol-3-phosphate dehydrogenase family.</text>
</comment>
<accession>A0A8B6FJ72</accession>
<keyword evidence="9" id="KW-0274">FAD</keyword>
<evidence type="ECO:0000256" key="1">
    <source>
        <dbReference type="ARBA" id="ARBA00001974"/>
    </source>
</evidence>
<dbReference type="InterPro" id="IPR038299">
    <property type="entry name" value="DAO_C_sf"/>
</dbReference>
<evidence type="ECO:0000256" key="2">
    <source>
        <dbReference type="ARBA" id="ARBA00004173"/>
    </source>
</evidence>
<name>A0A8B6FJ72_MYTGA</name>
<dbReference type="FunFam" id="3.30.9.10:FF:000001">
    <property type="entry name" value="Glycerol-3-phosphate dehydrogenase"/>
    <property type="match status" value="1"/>
</dbReference>
<dbReference type="Gene3D" id="3.30.9.10">
    <property type="entry name" value="D-Amino Acid Oxidase, subunit A, domain 2"/>
    <property type="match status" value="1"/>
</dbReference>
<dbReference type="GO" id="GO:0004368">
    <property type="term" value="F:glycerol-3-phosphate dehydrogenase (quinone) activity"/>
    <property type="evidence" value="ECO:0007669"/>
    <property type="project" value="UniProtKB-EC"/>
</dbReference>
<evidence type="ECO:0000256" key="12">
    <source>
        <dbReference type="ARBA" id="ARBA00023002"/>
    </source>
</evidence>
<dbReference type="Gene3D" id="1.10.8.870">
    <property type="entry name" value="Alpha-glycerophosphate oxidase, cap domain"/>
    <property type="match status" value="1"/>
</dbReference>
<feature type="domain" description="EF-hand" evidence="15">
    <location>
        <begin position="758"/>
        <end position="793"/>
    </location>
</feature>
<dbReference type="InterPro" id="IPR031656">
    <property type="entry name" value="DAO_C"/>
</dbReference>
<evidence type="ECO:0000256" key="8">
    <source>
        <dbReference type="ARBA" id="ARBA00022737"/>
    </source>
</evidence>
<dbReference type="EMBL" id="UYJE01006865">
    <property type="protein sequence ID" value="VDI49683.1"/>
    <property type="molecule type" value="Genomic_DNA"/>
</dbReference>
<dbReference type="PRINTS" id="PR01001">
    <property type="entry name" value="FADG3PDH"/>
</dbReference>
<protein>
    <recommendedName>
        <fullName evidence="5 14">Glycerol-3-phosphate dehydrogenase</fullName>
        <ecNumber evidence="5 14">1.1.5.3</ecNumber>
    </recommendedName>
</protein>
<dbReference type="Proteomes" id="UP000596742">
    <property type="component" value="Unassembled WGS sequence"/>
</dbReference>
<reference evidence="16" key="1">
    <citation type="submission" date="2018-11" db="EMBL/GenBank/DDBJ databases">
        <authorList>
            <person name="Alioto T."/>
            <person name="Alioto T."/>
        </authorList>
    </citation>
    <scope>NUCLEOTIDE SEQUENCE</scope>
</reference>
<keyword evidence="12 14" id="KW-0560">Oxidoreductase</keyword>
<dbReference type="InterPro" id="IPR006076">
    <property type="entry name" value="FAD-dep_OxRdtase"/>
</dbReference>
<feature type="domain" description="EF-hand" evidence="15">
    <location>
        <begin position="722"/>
        <end position="757"/>
    </location>
</feature>
<keyword evidence="6 14" id="KW-0285">Flavoprotein</keyword>
<comment type="caution">
    <text evidence="16">The sequence shown here is derived from an EMBL/GenBank/DDBJ whole genome shotgun (WGS) entry which is preliminary data.</text>
</comment>
<dbReference type="PROSITE" id="PS50222">
    <property type="entry name" value="EF_HAND_2"/>
    <property type="match status" value="2"/>
</dbReference>
<dbReference type="PROSITE" id="PS00977">
    <property type="entry name" value="FAD_G3PDH_1"/>
    <property type="match status" value="1"/>
</dbReference>
<dbReference type="Pfam" id="PF13499">
    <property type="entry name" value="EF-hand_7"/>
    <property type="match status" value="1"/>
</dbReference>
<comment type="catalytic activity">
    <reaction evidence="14">
        <text>a quinone + sn-glycerol 3-phosphate = dihydroxyacetone phosphate + a quinol</text>
        <dbReference type="Rhea" id="RHEA:18977"/>
        <dbReference type="ChEBI" id="CHEBI:24646"/>
        <dbReference type="ChEBI" id="CHEBI:57597"/>
        <dbReference type="ChEBI" id="CHEBI:57642"/>
        <dbReference type="ChEBI" id="CHEBI:132124"/>
        <dbReference type="EC" id="1.1.5.3"/>
    </reaction>
</comment>
<dbReference type="Gene3D" id="1.10.238.10">
    <property type="entry name" value="EF-hand"/>
    <property type="match status" value="1"/>
</dbReference>
<evidence type="ECO:0000313" key="17">
    <source>
        <dbReference type="Proteomes" id="UP000596742"/>
    </source>
</evidence>
<dbReference type="PANTHER" id="PTHR11985">
    <property type="entry name" value="GLYCEROL-3-PHOSPHATE DEHYDROGENASE"/>
    <property type="match status" value="1"/>
</dbReference>
<dbReference type="GO" id="GO:0005739">
    <property type="term" value="C:mitochondrion"/>
    <property type="evidence" value="ECO:0007669"/>
    <property type="project" value="UniProtKB-SubCell"/>
</dbReference>
<evidence type="ECO:0000256" key="9">
    <source>
        <dbReference type="ARBA" id="ARBA00022827"/>
    </source>
</evidence>
<organism evidence="16 17">
    <name type="scientific">Mytilus galloprovincialis</name>
    <name type="common">Mediterranean mussel</name>
    <dbReference type="NCBI Taxonomy" id="29158"/>
    <lineage>
        <taxon>Eukaryota</taxon>
        <taxon>Metazoa</taxon>
        <taxon>Spiralia</taxon>
        <taxon>Lophotrochozoa</taxon>
        <taxon>Mollusca</taxon>
        <taxon>Bivalvia</taxon>
        <taxon>Autobranchia</taxon>
        <taxon>Pteriomorphia</taxon>
        <taxon>Mytilida</taxon>
        <taxon>Mytiloidea</taxon>
        <taxon>Mytilidae</taxon>
        <taxon>Mytilinae</taxon>
        <taxon>Mytilus</taxon>
    </lineage>
</organism>